<feature type="region of interest" description="Disordered" evidence="8">
    <location>
        <begin position="66"/>
        <end position="122"/>
    </location>
</feature>
<evidence type="ECO:0000256" key="7">
    <source>
        <dbReference type="RuleBase" id="RU000461"/>
    </source>
</evidence>
<evidence type="ECO:0000313" key="9">
    <source>
        <dbReference type="EMBL" id="OMP83871.1"/>
    </source>
</evidence>
<organism evidence="9 10">
    <name type="scientific">Diplodia seriata</name>
    <dbReference type="NCBI Taxonomy" id="420778"/>
    <lineage>
        <taxon>Eukaryota</taxon>
        <taxon>Fungi</taxon>
        <taxon>Dikarya</taxon>
        <taxon>Ascomycota</taxon>
        <taxon>Pezizomycotina</taxon>
        <taxon>Dothideomycetes</taxon>
        <taxon>Dothideomycetes incertae sedis</taxon>
        <taxon>Botryosphaeriales</taxon>
        <taxon>Botryosphaeriaceae</taxon>
        <taxon>Diplodia</taxon>
    </lineage>
</organism>
<dbReference type="CDD" id="cd11065">
    <property type="entry name" value="CYP64-like"/>
    <property type="match status" value="1"/>
</dbReference>
<proteinExistence type="inferred from homology"/>
<dbReference type="GO" id="GO:0016705">
    <property type="term" value="F:oxidoreductase activity, acting on paired donors, with incorporation or reduction of molecular oxygen"/>
    <property type="evidence" value="ECO:0007669"/>
    <property type="project" value="InterPro"/>
</dbReference>
<dbReference type="Proteomes" id="UP000190776">
    <property type="component" value="Unassembled WGS sequence"/>
</dbReference>
<comment type="similarity">
    <text evidence="1 7">Belongs to the cytochrome P450 family.</text>
</comment>
<dbReference type="SUPFAM" id="SSF48264">
    <property type="entry name" value="Cytochrome P450"/>
    <property type="match status" value="1"/>
</dbReference>
<dbReference type="GO" id="GO:0020037">
    <property type="term" value="F:heme binding"/>
    <property type="evidence" value="ECO:0007669"/>
    <property type="project" value="InterPro"/>
</dbReference>
<evidence type="ECO:0000256" key="1">
    <source>
        <dbReference type="ARBA" id="ARBA00010617"/>
    </source>
</evidence>
<dbReference type="InterPro" id="IPR036396">
    <property type="entry name" value="Cyt_P450_sf"/>
</dbReference>
<keyword evidence="6 7" id="KW-0349">Heme</keyword>
<evidence type="ECO:0000256" key="5">
    <source>
        <dbReference type="ARBA" id="ARBA00023033"/>
    </source>
</evidence>
<dbReference type="PANTHER" id="PTHR46300">
    <property type="entry name" value="P450, PUTATIVE (EUROFUNG)-RELATED-RELATED"/>
    <property type="match status" value="1"/>
</dbReference>
<dbReference type="GO" id="GO:0004497">
    <property type="term" value="F:monooxygenase activity"/>
    <property type="evidence" value="ECO:0007669"/>
    <property type="project" value="UniProtKB-KW"/>
</dbReference>
<dbReference type="PRINTS" id="PR00385">
    <property type="entry name" value="P450"/>
</dbReference>
<evidence type="ECO:0000256" key="6">
    <source>
        <dbReference type="PIRSR" id="PIRSR602401-1"/>
    </source>
</evidence>
<feature type="binding site" description="axial binding residue" evidence="6">
    <location>
        <position position="518"/>
    </location>
    <ligand>
        <name>heme</name>
        <dbReference type="ChEBI" id="CHEBI:30413"/>
    </ligand>
    <ligandPart>
        <name>Fe</name>
        <dbReference type="ChEBI" id="CHEBI:18248"/>
    </ligandPart>
</feature>
<dbReference type="EMBL" id="MSZU01000106">
    <property type="protein sequence ID" value="OMP83871.1"/>
    <property type="molecule type" value="Genomic_DNA"/>
</dbReference>
<keyword evidence="5 7" id="KW-0503">Monooxygenase</keyword>
<name>A0A1S8B9D9_9PEZI</name>
<keyword evidence="3 7" id="KW-0560">Oxidoreductase</keyword>
<comment type="caution">
    <text evidence="9">The sequence shown here is derived from an EMBL/GenBank/DDBJ whole genome shotgun (WGS) entry which is preliminary data.</text>
</comment>
<evidence type="ECO:0000256" key="4">
    <source>
        <dbReference type="ARBA" id="ARBA00023004"/>
    </source>
</evidence>
<dbReference type="InterPro" id="IPR017972">
    <property type="entry name" value="Cyt_P450_CS"/>
</dbReference>
<dbReference type="AlphaFoldDB" id="A0A1S8B9D9"/>
<dbReference type="PANTHER" id="PTHR46300:SF2">
    <property type="entry name" value="CYTOCHROME P450 MONOOXYGENASE ALNH-RELATED"/>
    <property type="match status" value="1"/>
</dbReference>
<dbReference type="Gene3D" id="1.10.630.10">
    <property type="entry name" value="Cytochrome P450"/>
    <property type="match status" value="1"/>
</dbReference>
<feature type="compositionally biased region" description="Basic and acidic residues" evidence="8">
    <location>
        <begin position="87"/>
        <end position="101"/>
    </location>
</feature>
<evidence type="ECO:0000256" key="8">
    <source>
        <dbReference type="SAM" id="MobiDB-lite"/>
    </source>
</evidence>
<dbReference type="PRINTS" id="PR00463">
    <property type="entry name" value="EP450I"/>
</dbReference>
<accession>A0A1S8B9D9</accession>
<keyword evidence="4 6" id="KW-0408">Iron</keyword>
<dbReference type="STRING" id="420778.A0A1S8B9D9"/>
<gene>
    <name evidence="9" type="ORF">BK809_0001254</name>
</gene>
<dbReference type="Pfam" id="PF00067">
    <property type="entry name" value="p450"/>
    <property type="match status" value="1"/>
</dbReference>
<sequence>MQSFPLDWLSIVSGTQQGLYSTNHSQAGDCPHTHIITLRYVQNDFSRARIHFVGTTGPTWRRRVRHHRLAPTEGAEDRISPRKHAPRSADRAHLREPEAGKSHTCHHHHNHPINSVSPSRPQVAGVLHPEHVYTEWSKQYGPVYTFMNGTQPWIIVTGAAEANEIFHKRGGQTAGRPVSRMELTMRSGFFPSFMSGPKWRVTRKLWHAVLNVGASRQYLPLQELETKQLLADVADDAGAWRKHIDRYAGSVATTMMNGHRVTTNADNTTREFVDDLTEFSVHSIRTKWIENLPFVWSLPEWTVPARREAKRIAERHMELIMRHWNVTKQRVAGGLSLPCFNKAMMDLLEEGDLKNRLTEPEAAEAGEILVTAAVDTTSSSLLNWVAAMASFPEVQKKAQEEIDRVVGPSRLPDEGDITDLPYVRQVLQELQRWLTSVPLALFHATTEPFRWGPYLIPPGTPLVINSYGIHRDPRVYPDPKAFVPERWEGKLEATSNLTDDRIGARSELFAFGAGRRICPGQHLAERGLMLAISRWLWAFEIAKQRDETTGEEVGIDMDDVRPGIVVSLKEVRVDVKPRCAEKATLVKELWRRDRDEFLDERLQWKKSPPGVEDVMKKAVGSRG</sequence>
<dbReference type="OrthoDB" id="1103324at2759"/>
<evidence type="ECO:0000313" key="10">
    <source>
        <dbReference type="Proteomes" id="UP000190776"/>
    </source>
</evidence>
<keyword evidence="2 6" id="KW-0479">Metal-binding</keyword>
<dbReference type="InterPro" id="IPR002401">
    <property type="entry name" value="Cyt_P450_E_grp-I"/>
</dbReference>
<dbReference type="GO" id="GO:0005506">
    <property type="term" value="F:iron ion binding"/>
    <property type="evidence" value="ECO:0007669"/>
    <property type="project" value="InterPro"/>
</dbReference>
<dbReference type="InterPro" id="IPR001128">
    <property type="entry name" value="Cyt_P450"/>
</dbReference>
<evidence type="ECO:0000256" key="3">
    <source>
        <dbReference type="ARBA" id="ARBA00023002"/>
    </source>
</evidence>
<evidence type="ECO:0000256" key="2">
    <source>
        <dbReference type="ARBA" id="ARBA00022723"/>
    </source>
</evidence>
<dbReference type="InterPro" id="IPR050364">
    <property type="entry name" value="Cytochrome_P450_fung"/>
</dbReference>
<comment type="cofactor">
    <cofactor evidence="6">
        <name>heme</name>
        <dbReference type="ChEBI" id="CHEBI:30413"/>
    </cofactor>
</comment>
<reference evidence="9 10" key="1">
    <citation type="submission" date="2017-01" db="EMBL/GenBank/DDBJ databases">
        <title>Draft genome sequence of Diplodia seriata F98.1, a fungal species involved in grapevine trunk diseases.</title>
        <authorList>
            <person name="Robert-Siegwald G."/>
            <person name="Vallet J."/>
            <person name="Abou-Mansour E."/>
            <person name="Xu J."/>
            <person name="Rey P."/>
            <person name="Bertsch C."/>
            <person name="Rego C."/>
            <person name="Larignon P."/>
            <person name="Fontaine F."/>
            <person name="Lebrun M.-H."/>
        </authorList>
    </citation>
    <scope>NUCLEOTIDE SEQUENCE [LARGE SCALE GENOMIC DNA]</scope>
    <source>
        <strain evidence="9 10">F98.1</strain>
    </source>
</reference>
<protein>
    <submittedName>
        <fullName evidence="9">O-methylsterigmatocystin oxidoreductase</fullName>
    </submittedName>
</protein>
<dbReference type="PROSITE" id="PS00086">
    <property type="entry name" value="CYTOCHROME_P450"/>
    <property type="match status" value="1"/>
</dbReference>